<protein>
    <submittedName>
        <fullName evidence="3">Uncharacterized protein</fullName>
    </submittedName>
</protein>
<organism evidence="3 4">
    <name type="scientific">Nocardiopsis metallicus</name>
    <dbReference type="NCBI Taxonomy" id="179819"/>
    <lineage>
        <taxon>Bacteria</taxon>
        <taxon>Bacillati</taxon>
        <taxon>Actinomycetota</taxon>
        <taxon>Actinomycetes</taxon>
        <taxon>Streptosporangiales</taxon>
        <taxon>Nocardiopsidaceae</taxon>
        <taxon>Nocardiopsis</taxon>
    </lineage>
</organism>
<evidence type="ECO:0000313" key="4">
    <source>
        <dbReference type="Proteomes" id="UP000579647"/>
    </source>
</evidence>
<feature type="transmembrane region" description="Helical" evidence="2">
    <location>
        <begin position="12"/>
        <end position="30"/>
    </location>
</feature>
<reference evidence="3 4" key="1">
    <citation type="submission" date="2020-08" db="EMBL/GenBank/DDBJ databases">
        <title>Sequencing the genomes of 1000 actinobacteria strains.</title>
        <authorList>
            <person name="Klenk H.-P."/>
        </authorList>
    </citation>
    <scope>NUCLEOTIDE SEQUENCE [LARGE SCALE GENOMIC DNA]</scope>
    <source>
        <strain evidence="3 4">DSM 44598</strain>
    </source>
</reference>
<keyword evidence="2" id="KW-0472">Membrane</keyword>
<proteinExistence type="predicted"/>
<dbReference type="RefSeq" id="WP_184369757.1">
    <property type="nucleotide sequence ID" value="NZ_BAAAKM010000024.1"/>
</dbReference>
<evidence type="ECO:0000313" key="3">
    <source>
        <dbReference type="EMBL" id="MBB5495232.1"/>
    </source>
</evidence>
<evidence type="ECO:0000256" key="1">
    <source>
        <dbReference type="SAM" id="MobiDB-lite"/>
    </source>
</evidence>
<dbReference type="Proteomes" id="UP000579647">
    <property type="component" value="Unassembled WGS sequence"/>
</dbReference>
<name>A0A840WG71_9ACTN</name>
<keyword evidence="4" id="KW-1185">Reference proteome</keyword>
<dbReference type="EMBL" id="JACHDO010000001">
    <property type="protein sequence ID" value="MBB5495232.1"/>
    <property type="molecule type" value="Genomic_DNA"/>
</dbReference>
<keyword evidence="2" id="KW-1133">Transmembrane helix</keyword>
<comment type="caution">
    <text evidence="3">The sequence shown here is derived from an EMBL/GenBank/DDBJ whole genome shotgun (WGS) entry which is preliminary data.</text>
</comment>
<keyword evidence="2" id="KW-0812">Transmembrane</keyword>
<sequence length="223" mass="23771">MPNPLPERTQRLVVIGLIAALAGFGIYFSLGGVSGDREEQPTGPPREPGTAQDEAEPPSSPGGSATVPPSPIPTTEAEDLDVLGWFPFTEAEFQAAGATAQAFTEAYGTIDYSESPEAYYSSMEALATDEYAEVLSDVNRAGAFWEEMSEAEAVAQGRAEVQEIRTFGSDSITFVVTAQSITETGDAEFDEDLGDFAVTVIRERGSWAVFDFQPASAGQYGEE</sequence>
<dbReference type="AlphaFoldDB" id="A0A840WG71"/>
<evidence type="ECO:0000256" key="2">
    <source>
        <dbReference type="SAM" id="Phobius"/>
    </source>
</evidence>
<gene>
    <name evidence="3" type="ORF">HNR07_006369</name>
</gene>
<feature type="region of interest" description="Disordered" evidence="1">
    <location>
        <begin position="33"/>
        <end position="76"/>
    </location>
</feature>
<accession>A0A840WG71</accession>